<feature type="compositionally biased region" description="Low complexity" evidence="1">
    <location>
        <begin position="68"/>
        <end position="80"/>
    </location>
</feature>
<dbReference type="SUPFAM" id="SSF56112">
    <property type="entry name" value="Protein kinase-like (PK-like)"/>
    <property type="match status" value="1"/>
</dbReference>
<sequence length="925" mass="103696">MSTATPVLHSPHHHVLTNLKRKAGPDEQTSTSNIDSGGRKTLVEEVQVVAASTNTPIRSGSAQRAKESASNSRSVSKSASGCKQTNSTPAAAPVSTQLEMGKYLEDELRGAIYCDPNFEQNFLKVGKDREPLLDEAIKACSGSFANQLRENLSGERALYRPIAKVLNRIKGAVERVQGKNHLGLLGQAIQDHHKSGFFSEDPEMSRIKPDLVMFEGTQETWETLMMPIEVKAKHTFLKVGMKQLARYARGIFAHQIHRRFVYGMVICRWAATFVRFDRSGILHSKPIDMKMQPDKFRRAFAGLMMLDRDGFGYDTAFSTELTAGGRMEYYVDLPAKAIPVTRSKPETGMTPELDDNNSNTGANETSSTQNLVTQHLTRRFKVMQRLCHRKCIRGRATIVLRLREVQKQSQQQGNGRRGAERSKKKSKKVPWEEIPGARDYILKIIWRNPNKRPEGEVLKRLAGAYGIAEYLWHSDKLKHGAACHKHSDTLCGECHDITPAQPVEQAVNLGDLDISVPEDMGEKEPEYDGVDTSQYTGKLFTHRTARIHSWMLVESVGRSLWTAESTRELLEAILDGILGYWHAVNQGILHRDISDGNVLIRESGGGLQPLNREGQKGAQNSDSRSCPLPSTEPDSPSSPERCITQDNHPLAESRKALRLILDEIRLSRDMRGFIGDYDLFTTHGKMGPEFFNESSKREWTDESNSGALDAEGSIEKGPSSKRHKLNNDDIQSKSSGNSQECEEISGSRTTQSRAYKTIDFRTGTPTFMSVRVLRVPIGAPYAHDFLDDLESFFWLLLWCVIEHRDIIPSKNGAAADPTPKASELLQLLDRHDSDFAAIAGSKSMILIDCSRGEFEADLKACENTWATDPIIIDVIQQLGAYFHDIPRHRDLSKYKPEKVFPKIVDIFRDTTKRIVSTYMYTASHD</sequence>
<reference evidence="3" key="1">
    <citation type="submission" date="2021-01" db="EMBL/GenBank/DDBJ databases">
        <authorList>
            <person name="Kaushik A."/>
        </authorList>
    </citation>
    <scope>NUCLEOTIDE SEQUENCE</scope>
    <source>
        <strain evidence="3">AG1-1B</strain>
    </source>
</reference>
<evidence type="ECO:0000313" key="4">
    <source>
        <dbReference type="Proteomes" id="UP000663826"/>
    </source>
</evidence>
<dbReference type="EMBL" id="CAJMWQ010000724">
    <property type="protein sequence ID" value="CAE6372458.1"/>
    <property type="molecule type" value="Genomic_DNA"/>
</dbReference>
<feature type="region of interest" description="Disordered" evidence="1">
    <location>
        <begin position="341"/>
        <end position="371"/>
    </location>
</feature>
<dbReference type="InterPro" id="IPR011009">
    <property type="entry name" value="Kinase-like_dom_sf"/>
</dbReference>
<feature type="region of interest" description="Disordered" evidence="1">
    <location>
        <begin position="1"/>
        <end position="40"/>
    </location>
</feature>
<feature type="compositionally biased region" description="Basic residues" evidence="1">
    <location>
        <begin position="10"/>
        <end position="22"/>
    </location>
</feature>
<dbReference type="Proteomes" id="UP000663826">
    <property type="component" value="Unassembled WGS sequence"/>
</dbReference>
<evidence type="ECO:0000256" key="1">
    <source>
        <dbReference type="SAM" id="MobiDB-lite"/>
    </source>
</evidence>
<dbReference type="Pfam" id="PF17667">
    <property type="entry name" value="Pkinase_fungal"/>
    <property type="match status" value="2"/>
</dbReference>
<feature type="compositionally biased region" description="Polar residues" evidence="1">
    <location>
        <begin position="81"/>
        <end position="93"/>
    </location>
</feature>
<feature type="domain" description="Fungal-type protein kinase" evidence="2">
    <location>
        <begin position="759"/>
        <end position="799"/>
    </location>
</feature>
<evidence type="ECO:0000313" key="3">
    <source>
        <dbReference type="EMBL" id="CAE6372458.1"/>
    </source>
</evidence>
<evidence type="ECO:0000259" key="2">
    <source>
        <dbReference type="Pfam" id="PF17667"/>
    </source>
</evidence>
<protein>
    <recommendedName>
        <fullName evidence="2">Fungal-type protein kinase domain-containing protein</fullName>
    </recommendedName>
</protein>
<feature type="region of interest" description="Disordered" evidence="1">
    <location>
        <begin position="691"/>
        <end position="748"/>
    </location>
</feature>
<feature type="compositionally biased region" description="Polar residues" evidence="1">
    <location>
        <begin position="53"/>
        <end position="62"/>
    </location>
</feature>
<organism evidence="3 4">
    <name type="scientific">Rhizoctonia solani</name>
    <dbReference type="NCBI Taxonomy" id="456999"/>
    <lineage>
        <taxon>Eukaryota</taxon>
        <taxon>Fungi</taxon>
        <taxon>Dikarya</taxon>
        <taxon>Basidiomycota</taxon>
        <taxon>Agaricomycotina</taxon>
        <taxon>Agaricomycetes</taxon>
        <taxon>Cantharellales</taxon>
        <taxon>Ceratobasidiaceae</taxon>
        <taxon>Rhizoctonia</taxon>
    </lineage>
</organism>
<gene>
    <name evidence="3" type="ORF">RDB_LOCUS16487</name>
</gene>
<dbReference type="InterPro" id="IPR040976">
    <property type="entry name" value="Pkinase_fungal"/>
</dbReference>
<name>A0A8H2ZXP5_9AGAM</name>
<dbReference type="AlphaFoldDB" id="A0A8H2ZXP5"/>
<comment type="caution">
    <text evidence="3">The sequence shown here is derived from an EMBL/GenBank/DDBJ whole genome shotgun (WGS) entry which is preliminary data.</text>
</comment>
<feature type="region of interest" description="Disordered" evidence="1">
    <location>
        <begin position="405"/>
        <end position="430"/>
    </location>
</feature>
<feature type="compositionally biased region" description="Low complexity" evidence="1">
    <location>
        <begin position="627"/>
        <end position="639"/>
    </location>
</feature>
<feature type="domain" description="Fungal-type protein kinase" evidence="2">
    <location>
        <begin position="217"/>
        <end position="603"/>
    </location>
</feature>
<dbReference type="PANTHER" id="PTHR38248:SF2">
    <property type="entry name" value="FUNK1 11"/>
    <property type="match status" value="1"/>
</dbReference>
<feature type="region of interest" description="Disordered" evidence="1">
    <location>
        <begin position="604"/>
        <end position="648"/>
    </location>
</feature>
<feature type="compositionally biased region" description="Polar residues" evidence="1">
    <location>
        <begin position="356"/>
        <end position="371"/>
    </location>
</feature>
<accession>A0A8H2ZXP5</accession>
<dbReference type="PANTHER" id="PTHR38248">
    <property type="entry name" value="FUNK1 6"/>
    <property type="match status" value="1"/>
</dbReference>
<proteinExistence type="predicted"/>
<feature type="region of interest" description="Disordered" evidence="1">
    <location>
        <begin position="53"/>
        <end position="93"/>
    </location>
</feature>